<comment type="caution">
    <text evidence="1">The sequence shown here is derived from an EMBL/GenBank/DDBJ whole genome shotgun (WGS) entry which is preliminary data.</text>
</comment>
<evidence type="ECO:0000313" key="1">
    <source>
        <dbReference type="EMBL" id="MDR6712234.1"/>
    </source>
</evidence>
<proteinExistence type="predicted"/>
<keyword evidence="2" id="KW-1185">Reference proteome</keyword>
<protein>
    <submittedName>
        <fullName evidence="1">Addiction module killer protein</fullName>
    </submittedName>
</protein>
<accession>A0ACC6K1A1</accession>
<gene>
    <name evidence="1" type="ORF">J2W83_001832</name>
</gene>
<dbReference type="Proteomes" id="UP001259587">
    <property type="component" value="Unassembled WGS sequence"/>
</dbReference>
<dbReference type="EMBL" id="JAVDTH010000008">
    <property type="protein sequence ID" value="MDR6712234.1"/>
    <property type="molecule type" value="Genomic_DNA"/>
</dbReference>
<reference evidence="1" key="1">
    <citation type="submission" date="2023-07" db="EMBL/GenBank/DDBJ databases">
        <title>Sorghum-associated microbial communities from plants grown in Nebraska, USA.</title>
        <authorList>
            <person name="Schachtman D."/>
        </authorList>
    </citation>
    <scope>NUCLEOTIDE SEQUENCE</scope>
    <source>
        <strain evidence="1">BE56</strain>
    </source>
</reference>
<organism evidence="1 2">
    <name type="scientific">Pseudomonas hunanensis</name>
    <dbReference type="NCBI Taxonomy" id="1247546"/>
    <lineage>
        <taxon>Bacteria</taxon>
        <taxon>Pseudomonadati</taxon>
        <taxon>Pseudomonadota</taxon>
        <taxon>Gammaproteobacteria</taxon>
        <taxon>Pseudomonadales</taxon>
        <taxon>Pseudomonadaceae</taxon>
        <taxon>Pseudomonas</taxon>
    </lineage>
</organism>
<sequence>MTTNIIHSTLEFDDWLDGVNDAEGKAAILTRMDRAEAGNFGDTEPVGDGVSEIRVFVGPGYRIYYVRSGQSSYLMLFGSDKSDQKRGIKRAKEILNALRGKKR</sequence>
<name>A0ACC6K1A1_9PSED</name>
<evidence type="ECO:0000313" key="2">
    <source>
        <dbReference type="Proteomes" id="UP001259587"/>
    </source>
</evidence>